<dbReference type="InterPro" id="IPR008030">
    <property type="entry name" value="NmrA-like"/>
</dbReference>
<comment type="caution">
    <text evidence="4">The sequence shown here is derived from an EMBL/GenBank/DDBJ whole genome shotgun (WGS) entry which is preliminary data.</text>
</comment>
<reference evidence="4 5" key="1">
    <citation type="submission" date="2019-12" db="EMBL/GenBank/DDBJ databases">
        <authorList>
            <person name="Lee S.D."/>
        </authorList>
    </citation>
    <scope>NUCLEOTIDE SEQUENCE [LARGE SCALE GENOMIC DNA]</scope>
    <source>
        <strain evidence="4 5">SAP-6</strain>
    </source>
</reference>
<evidence type="ECO:0000313" key="5">
    <source>
        <dbReference type="Proteomes" id="UP000461443"/>
    </source>
</evidence>
<proteinExistence type="predicted"/>
<dbReference type="InterPro" id="IPR051609">
    <property type="entry name" value="NmrA/Isoflavone_reductase-like"/>
</dbReference>
<dbReference type="AlphaFoldDB" id="A0A845SIL7"/>
<name>A0A845SIL7_9GAMM</name>
<reference evidence="4 5" key="2">
    <citation type="submission" date="2020-02" db="EMBL/GenBank/DDBJ databases">
        <title>The new genus of Enterobacteriales.</title>
        <authorList>
            <person name="Kim I.S."/>
        </authorList>
    </citation>
    <scope>NUCLEOTIDE SEQUENCE [LARGE SCALE GENOMIC DNA]</scope>
    <source>
        <strain evidence="4 5">SAP-6</strain>
    </source>
</reference>
<keyword evidence="2" id="KW-0560">Oxidoreductase</keyword>
<dbReference type="InterPro" id="IPR036291">
    <property type="entry name" value="NAD(P)-bd_dom_sf"/>
</dbReference>
<dbReference type="PANTHER" id="PTHR47706">
    <property type="entry name" value="NMRA-LIKE FAMILY PROTEIN"/>
    <property type="match status" value="1"/>
</dbReference>
<dbReference type="RefSeq" id="WP_162366499.1">
    <property type="nucleotide sequence ID" value="NZ_WUBS01000009.1"/>
</dbReference>
<feature type="domain" description="NmrA-like" evidence="3">
    <location>
        <begin position="11"/>
        <end position="254"/>
    </location>
</feature>
<dbReference type="Gene3D" id="3.40.50.720">
    <property type="entry name" value="NAD(P)-binding Rossmann-like Domain"/>
    <property type="match status" value="1"/>
</dbReference>
<gene>
    <name evidence="4" type="ORF">GRH90_13610</name>
</gene>
<accession>A0A845SIL7</accession>
<dbReference type="SUPFAM" id="SSF51735">
    <property type="entry name" value="NAD(P)-binding Rossmann-fold domains"/>
    <property type="match status" value="1"/>
</dbReference>
<evidence type="ECO:0000259" key="3">
    <source>
        <dbReference type="Pfam" id="PF05368"/>
    </source>
</evidence>
<dbReference type="GO" id="GO:0016491">
    <property type="term" value="F:oxidoreductase activity"/>
    <property type="evidence" value="ECO:0007669"/>
    <property type="project" value="UniProtKB-KW"/>
</dbReference>
<sequence>MNVNTENTPNAILVIGAGELGMAVIRGLARHAALSADTPVTVLLRPSSITSRQPGKQRDIAELRTLGVRLLAGDLLVDSIADLADRFRAFDTVVCCTGFAAGGGTQLKLAHAVLEAGVRRYFPWQFGVDYDLIGKGSGQDLFDEQLDVRHLLRAQTRTEWVIVSTGIFTSYLFEPSFGIVDGANHTVHALGSWDNAVTVTTPEDIGVLTAAVLFAAPRIVNQVVYTAGDTVTYAQLADIVDSVLGGKVHRVAWDLAHLAAELARAPDDGVRKYRLAFAKGIGVAWDVNQTFNARHHIRVTGVEQWAREHLV</sequence>
<dbReference type="CDD" id="cd05259">
    <property type="entry name" value="PCBER_SDR_a"/>
    <property type="match status" value="1"/>
</dbReference>
<keyword evidence="5" id="KW-1185">Reference proteome</keyword>
<protein>
    <submittedName>
        <fullName evidence="4">Aromatic alcohol reductase</fullName>
    </submittedName>
</protein>
<evidence type="ECO:0000313" key="4">
    <source>
        <dbReference type="EMBL" id="NDL63779.1"/>
    </source>
</evidence>
<evidence type="ECO:0000256" key="2">
    <source>
        <dbReference type="ARBA" id="ARBA00023002"/>
    </source>
</evidence>
<evidence type="ECO:0000256" key="1">
    <source>
        <dbReference type="ARBA" id="ARBA00022857"/>
    </source>
</evidence>
<organism evidence="4 5">
    <name type="scientific">Acerihabitans arboris</name>
    <dbReference type="NCBI Taxonomy" id="2691583"/>
    <lineage>
        <taxon>Bacteria</taxon>
        <taxon>Pseudomonadati</taxon>
        <taxon>Pseudomonadota</taxon>
        <taxon>Gammaproteobacteria</taxon>
        <taxon>Enterobacterales</taxon>
        <taxon>Pectobacteriaceae</taxon>
        <taxon>Acerihabitans</taxon>
    </lineage>
</organism>
<dbReference type="Pfam" id="PF05368">
    <property type="entry name" value="NmrA"/>
    <property type="match status" value="1"/>
</dbReference>
<dbReference type="Proteomes" id="UP000461443">
    <property type="component" value="Unassembled WGS sequence"/>
</dbReference>
<dbReference type="Gene3D" id="3.90.25.10">
    <property type="entry name" value="UDP-galactose 4-epimerase, domain 1"/>
    <property type="match status" value="1"/>
</dbReference>
<dbReference type="InterPro" id="IPR045312">
    <property type="entry name" value="PCBER-like"/>
</dbReference>
<dbReference type="PANTHER" id="PTHR47706:SF6">
    <property type="entry name" value="NMRA-LIKE FAMILY PROTEIN (AFU_ORTHOLOGUE AFUA_6G00280)"/>
    <property type="match status" value="1"/>
</dbReference>
<keyword evidence="1" id="KW-0521">NADP</keyword>
<dbReference type="EMBL" id="WUBS01000009">
    <property type="protein sequence ID" value="NDL63779.1"/>
    <property type="molecule type" value="Genomic_DNA"/>
</dbReference>